<name>A0A955RJQ6_9BACT</name>
<comment type="caution">
    <text evidence="2">The sequence shown here is derived from an EMBL/GenBank/DDBJ whole genome shotgun (WGS) entry which is preliminary data.</text>
</comment>
<proteinExistence type="predicted"/>
<dbReference type="InterPro" id="IPR013783">
    <property type="entry name" value="Ig-like_fold"/>
</dbReference>
<evidence type="ECO:0000256" key="1">
    <source>
        <dbReference type="SAM" id="Phobius"/>
    </source>
</evidence>
<organism evidence="2 3">
    <name type="scientific">Candidatus Dojkabacteria bacterium</name>
    <dbReference type="NCBI Taxonomy" id="2099670"/>
    <lineage>
        <taxon>Bacteria</taxon>
        <taxon>Candidatus Dojkabacteria</taxon>
    </lineage>
</organism>
<dbReference type="AlphaFoldDB" id="A0A955RJQ6"/>
<dbReference type="Proteomes" id="UP000783287">
    <property type="component" value="Unassembled WGS sequence"/>
</dbReference>
<dbReference type="Gene3D" id="2.60.40.10">
    <property type="entry name" value="Immunoglobulins"/>
    <property type="match status" value="1"/>
</dbReference>
<keyword evidence="1" id="KW-1133">Transmembrane helix</keyword>
<evidence type="ECO:0008006" key="4">
    <source>
        <dbReference type="Google" id="ProtNLM"/>
    </source>
</evidence>
<protein>
    <recommendedName>
        <fullName evidence="4">DUF11 domain-containing protein</fullName>
    </recommendedName>
</protein>
<accession>A0A955RJQ6</accession>
<dbReference type="EMBL" id="JAGQLK010000104">
    <property type="protein sequence ID" value="MCA9383640.1"/>
    <property type="molecule type" value="Genomic_DNA"/>
</dbReference>
<keyword evidence="1" id="KW-0472">Membrane</keyword>
<evidence type="ECO:0000313" key="2">
    <source>
        <dbReference type="EMBL" id="MCA9383640.1"/>
    </source>
</evidence>
<keyword evidence="1" id="KW-0812">Transmembrane</keyword>
<evidence type="ECO:0000313" key="3">
    <source>
        <dbReference type="Proteomes" id="UP000783287"/>
    </source>
</evidence>
<feature type="transmembrane region" description="Helical" evidence="1">
    <location>
        <begin position="6"/>
        <end position="30"/>
    </location>
</feature>
<reference evidence="2" key="2">
    <citation type="journal article" date="2021" name="Microbiome">
        <title>Successional dynamics and alternative stable states in a saline activated sludge microbial community over 9 years.</title>
        <authorList>
            <person name="Wang Y."/>
            <person name="Ye J."/>
            <person name="Ju F."/>
            <person name="Liu L."/>
            <person name="Boyd J.A."/>
            <person name="Deng Y."/>
            <person name="Parks D.H."/>
            <person name="Jiang X."/>
            <person name="Yin X."/>
            <person name="Woodcroft B.J."/>
            <person name="Tyson G.W."/>
            <person name="Hugenholtz P."/>
            <person name="Polz M.F."/>
            <person name="Zhang T."/>
        </authorList>
    </citation>
    <scope>NUCLEOTIDE SEQUENCE</scope>
    <source>
        <strain evidence="2">HKST-UBA14</strain>
    </source>
</reference>
<gene>
    <name evidence="2" type="ORF">KC909_04695</name>
</gene>
<reference evidence="2" key="1">
    <citation type="submission" date="2020-04" db="EMBL/GenBank/DDBJ databases">
        <authorList>
            <person name="Zhang T."/>
        </authorList>
    </citation>
    <scope>NUCLEOTIDE SEQUENCE</scope>
    <source>
        <strain evidence="2">HKST-UBA14</strain>
    </source>
</reference>
<sequence length="161" mass="18291">MKNKPLLFLGGCVLLIIMCFLCAGLGIFGFGEVYKDLDELDIEYSKPEVIEEGDVFEWEIIVTNTGDNDIEIHEVEIEKSILEGTEVLTSEPMFTSEEDTSALGFELLSYYYQDLVIEAGETETITFEMKARESGSFAGTVTLYSTRFFNSIESYERFFIE</sequence>